<dbReference type="PaxDb" id="882-DVU_2844"/>
<organism evidence="1 2">
    <name type="scientific">Nitratidesulfovibrio vulgaris (strain ATCC 29579 / DSM 644 / CCUG 34227 / NCIMB 8303 / VKM B-1760 / Hildenborough)</name>
    <name type="common">Desulfovibrio vulgaris</name>
    <dbReference type="NCBI Taxonomy" id="882"/>
    <lineage>
        <taxon>Bacteria</taxon>
        <taxon>Pseudomonadati</taxon>
        <taxon>Thermodesulfobacteriota</taxon>
        <taxon>Desulfovibrionia</taxon>
        <taxon>Desulfovibrionales</taxon>
        <taxon>Desulfovibrionaceae</taxon>
        <taxon>Nitratidesulfovibrio</taxon>
    </lineage>
</organism>
<dbReference type="STRING" id="882.DVU_2844"/>
<dbReference type="EnsemblBacteria" id="AAS97316">
    <property type="protein sequence ID" value="AAS97316"/>
    <property type="gene ID" value="DVU_2844"/>
</dbReference>
<reference evidence="1 2" key="1">
    <citation type="journal article" date="2004" name="Nat. Biotechnol.">
        <title>The genome sequence of the anaerobic, sulfate-reducing bacterium Desulfovibrio vulgaris Hildenborough.</title>
        <authorList>
            <person name="Heidelberg J.F."/>
            <person name="Seshadri R."/>
            <person name="Haveman S.A."/>
            <person name="Hemme C.L."/>
            <person name="Paulsen I.T."/>
            <person name="Kolonay J.F."/>
            <person name="Eisen J.A."/>
            <person name="Ward N."/>
            <person name="Methe B."/>
            <person name="Brinkac L.M."/>
            <person name="Daugherty S.C."/>
            <person name="Deboy R.T."/>
            <person name="Dodson R.J."/>
            <person name="Durkin A.S."/>
            <person name="Madupu R."/>
            <person name="Nelson W.C."/>
            <person name="Sullivan S.A."/>
            <person name="Fouts D."/>
            <person name="Haft D.H."/>
            <person name="Selengut J."/>
            <person name="Peterson J.D."/>
            <person name="Davidsen T.M."/>
            <person name="Zafar N."/>
            <person name="Zhou L."/>
            <person name="Radune D."/>
            <person name="Dimitrov G."/>
            <person name="Hance M."/>
            <person name="Tran K."/>
            <person name="Khouri H."/>
            <person name="Gill J."/>
            <person name="Utterback T.R."/>
            <person name="Feldblyum T.V."/>
            <person name="Wall J.D."/>
            <person name="Voordouw G."/>
            <person name="Fraser C.M."/>
        </authorList>
    </citation>
    <scope>NUCLEOTIDE SEQUENCE [LARGE SCALE GENOMIC DNA]</scope>
    <source>
        <strain evidence="2">ATCC 29579 / DSM 644 / NCIMB 8303 / VKM B-1760 / Hildenborough</strain>
    </source>
</reference>
<evidence type="ECO:0000313" key="2">
    <source>
        <dbReference type="Proteomes" id="UP000002194"/>
    </source>
</evidence>
<keyword evidence="2" id="KW-1185">Reference proteome</keyword>
<protein>
    <recommendedName>
        <fullName evidence="3">Xylose isomerase-like TIM barrel domain-containing protein</fullName>
    </recommendedName>
</protein>
<dbReference type="HOGENOM" id="CLU_902005_0_0_7"/>
<dbReference type="AlphaFoldDB" id="Q727L1"/>
<evidence type="ECO:0000313" key="1">
    <source>
        <dbReference type="EMBL" id="AAS97316.1"/>
    </source>
</evidence>
<dbReference type="KEGG" id="dvu:DVU_2844"/>
<evidence type="ECO:0008006" key="3">
    <source>
        <dbReference type="Google" id="ProtNLM"/>
    </source>
</evidence>
<sequence>MLKIVGYHKRTWPFGPATLQEAAAHFDVKGLSVAGSYSLHTEYAAGCRQFRNTALNALGAITAAHQRGIPQLWKSKEWANQFAAFVIELTQEAMPPEVIEIHPPFNDYCPSFSDLILRYKAFESEIARVYPSSLIVIENRHGTRYTGGKFLVSRREDLLALTDLLDATDLSLNLCLDVPQLFSAHFGPAPRTEDDIDRVLTPLMECRHRITSVHMWGKKRNKRGGMQAHYGTLDTWLGPELKRHLLRRLHELLDDDRTRYFVPEVNGSQSDMDALAKDMIEAGFTFC</sequence>
<gene>
    <name evidence="1" type="ordered locus">DVU_2844</name>
</gene>
<dbReference type="Proteomes" id="UP000002194">
    <property type="component" value="Chromosome"/>
</dbReference>
<dbReference type="PATRIC" id="fig|882.5.peg.2566"/>
<proteinExistence type="predicted"/>
<dbReference type="eggNOG" id="ENOG5030GJU">
    <property type="taxonomic scope" value="Bacteria"/>
</dbReference>
<dbReference type="RefSeq" id="WP_010940110.1">
    <property type="nucleotide sequence ID" value="NC_002937.3"/>
</dbReference>
<dbReference type="OrthoDB" id="9554296at2"/>
<name>Q727L1_NITV2</name>
<dbReference type="EMBL" id="AE017285">
    <property type="protein sequence ID" value="AAS97316.1"/>
    <property type="molecule type" value="Genomic_DNA"/>
</dbReference>
<accession>Q727L1</accession>